<protein>
    <submittedName>
        <fullName evidence="3">Gfo/Idh/MocA family oxidoreductase</fullName>
    </submittedName>
</protein>
<dbReference type="Pfam" id="PF21378">
    <property type="entry name" value="YceM-like_C"/>
    <property type="match status" value="1"/>
</dbReference>
<dbReference type="Pfam" id="PF01408">
    <property type="entry name" value="GFO_IDH_MocA"/>
    <property type="match status" value="1"/>
</dbReference>
<evidence type="ECO:0000259" key="1">
    <source>
        <dbReference type="Pfam" id="PF01408"/>
    </source>
</evidence>
<evidence type="ECO:0000313" key="4">
    <source>
        <dbReference type="Proteomes" id="UP000249260"/>
    </source>
</evidence>
<dbReference type="GO" id="GO:0000166">
    <property type="term" value="F:nucleotide binding"/>
    <property type="evidence" value="ECO:0007669"/>
    <property type="project" value="InterPro"/>
</dbReference>
<dbReference type="InterPro" id="IPR048477">
    <property type="entry name" value="YceM-like_C"/>
</dbReference>
<dbReference type="Proteomes" id="UP000249260">
    <property type="component" value="Unassembled WGS sequence"/>
</dbReference>
<keyword evidence="4" id="KW-1185">Reference proteome</keyword>
<reference evidence="3 4" key="1">
    <citation type="submission" date="2018-06" db="EMBL/GenBank/DDBJ databases">
        <title>Paenibacillus montanisoli sp. nov., isolated from mountain area soil.</title>
        <authorList>
            <person name="Wu M."/>
        </authorList>
    </citation>
    <scope>NUCLEOTIDE SEQUENCE [LARGE SCALE GENOMIC DNA]</scope>
    <source>
        <strain evidence="3 4">RA17</strain>
    </source>
</reference>
<proteinExistence type="predicted"/>
<dbReference type="InterPro" id="IPR000683">
    <property type="entry name" value="Gfo/Idh/MocA-like_OxRdtase_N"/>
</dbReference>
<feature type="domain" description="Gfo/Idh/MocA-like oxidoreductase N-terminal" evidence="1">
    <location>
        <begin position="1"/>
        <end position="119"/>
    </location>
</feature>
<accession>A0A328TX21</accession>
<dbReference type="SUPFAM" id="SSF51735">
    <property type="entry name" value="NAD(P)-binding Rossmann-fold domains"/>
    <property type="match status" value="1"/>
</dbReference>
<dbReference type="Gene3D" id="3.40.50.720">
    <property type="entry name" value="NAD(P)-binding Rossmann-like Domain"/>
    <property type="match status" value="1"/>
</dbReference>
<dbReference type="RefSeq" id="WP_112885021.1">
    <property type="nucleotide sequence ID" value="NZ_QLUW01000005.1"/>
</dbReference>
<sequence length="299" mass="33879">MKIGMIGIGDIAKKAYLPVLTQMEGIELYICTRNEKVLRETAAKCKINYTYTDMNELLKSGIKAAFVHSATASHEEIINKLLDNDVHVYVDKPITSDGESSKRLVEKAKSKGLVLMAGFNRRYAPPYQKLKEIENPNLIIMQKNRGHQASDLRTFVFDDFIHVIDTLLYLFPYKIDNIRISGKQVDGLLHHVILQLESEQGTAIGIMNREAGTSEEKVEVMSSNETRVVKNVNEIFTHKDRQILNYGSNDWEPTLYKRGFHGVVSAFIEAVNNGSKSYDGYDRDLQGHQIAEKVVQTLK</sequence>
<dbReference type="OrthoDB" id="9815825at2"/>
<dbReference type="InterPro" id="IPR036291">
    <property type="entry name" value="NAD(P)-bd_dom_sf"/>
</dbReference>
<dbReference type="EMBL" id="QLUW01000005">
    <property type="protein sequence ID" value="RAP74232.1"/>
    <property type="molecule type" value="Genomic_DNA"/>
</dbReference>
<dbReference type="InterPro" id="IPR051317">
    <property type="entry name" value="Gfo/Idh/MocA_oxidoreduct"/>
</dbReference>
<dbReference type="Gene3D" id="3.30.360.10">
    <property type="entry name" value="Dihydrodipicolinate Reductase, domain 2"/>
    <property type="match status" value="1"/>
</dbReference>
<name>A0A328TX21_9BACL</name>
<feature type="domain" description="YceM-like C-terminal" evidence="2">
    <location>
        <begin position="125"/>
        <end position="236"/>
    </location>
</feature>
<organism evidence="3 4">
    <name type="scientific">Paenibacillus montanisoli</name>
    <dbReference type="NCBI Taxonomy" id="2081970"/>
    <lineage>
        <taxon>Bacteria</taxon>
        <taxon>Bacillati</taxon>
        <taxon>Bacillota</taxon>
        <taxon>Bacilli</taxon>
        <taxon>Bacillales</taxon>
        <taxon>Paenibacillaceae</taxon>
        <taxon>Paenibacillus</taxon>
    </lineage>
</organism>
<gene>
    <name evidence="3" type="ORF">DL346_24555</name>
</gene>
<dbReference type="AlphaFoldDB" id="A0A328TX21"/>
<dbReference type="SUPFAM" id="SSF55347">
    <property type="entry name" value="Glyceraldehyde-3-phosphate dehydrogenase-like, C-terminal domain"/>
    <property type="match status" value="1"/>
</dbReference>
<comment type="caution">
    <text evidence="3">The sequence shown here is derived from an EMBL/GenBank/DDBJ whole genome shotgun (WGS) entry which is preliminary data.</text>
</comment>
<dbReference type="PANTHER" id="PTHR43708:SF4">
    <property type="entry name" value="OXIDOREDUCTASE YCEM-RELATED"/>
    <property type="match status" value="1"/>
</dbReference>
<evidence type="ECO:0000259" key="2">
    <source>
        <dbReference type="Pfam" id="PF21378"/>
    </source>
</evidence>
<evidence type="ECO:0000313" key="3">
    <source>
        <dbReference type="EMBL" id="RAP74232.1"/>
    </source>
</evidence>
<dbReference type="PANTHER" id="PTHR43708">
    <property type="entry name" value="CONSERVED EXPRESSED OXIDOREDUCTASE (EUROFUNG)"/>
    <property type="match status" value="1"/>
</dbReference>